<evidence type="ECO:0000256" key="9">
    <source>
        <dbReference type="PROSITE-ProRule" id="PRU00023"/>
    </source>
</evidence>
<comment type="similarity">
    <text evidence="8">Belongs to the SOWAH family.</text>
</comment>
<dbReference type="GO" id="GO:0006887">
    <property type="term" value="P:exocytosis"/>
    <property type="evidence" value="ECO:0007669"/>
    <property type="project" value="UniProtKB-KW"/>
</dbReference>
<reference evidence="13" key="3">
    <citation type="submission" date="2022-06" db="UniProtKB">
        <authorList>
            <consortium name="EnsemblMetazoa"/>
        </authorList>
    </citation>
    <scope>IDENTIFICATION</scope>
</reference>
<dbReference type="SMART" id="SM00248">
    <property type="entry name" value="ANK"/>
    <property type="match status" value="2"/>
</dbReference>
<evidence type="ECO:0000259" key="11">
    <source>
        <dbReference type="Pfam" id="PF25877"/>
    </source>
</evidence>
<keyword evidence="5" id="KW-0800">Toxin</keyword>
<evidence type="ECO:0000256" key="5">
    <source>
        <dbReference type="ARBA" id="ARBA00023028"/>
    </source>
</evidence>
<keyword evidence="5" id="KW-0638">Presynaptic neurotoxin</keyword>
<reference evidence="12" key="2">
    <citation type="submission" date="2020-01" db="EMBL/GenBank/DDBJ databases">
        <authorList>
            <person name="Korhonen P.K.K."/>
            <person name="Guangxu M.G."/>
            <person name="Wang T.W."/>
            <person name="Stroehlein A.J.S."/>
            <person name="Young N.D."/>
            <person name="Ang C.-S.A."/>
            <person name="Fernando D.W.F."/>
            <person name="Lu H.L."/>
            <person name="Taylor S.T."/>
            <person name="Ehtesham M.E.M."/>
            <person name="Najaraj S.H.N."/>
            <person name="Harsha G.H.G."/>
            <person name="Madugundu A.M."/>
            <person name="Renuse S.R."/>
            <person name="Holt D.H."/>
            <person name="Pandey A.P."/>
            <person name="Papenfuss A.P."/>
            <person name="Gasser R.B.G."/>
            <person name="Fischer K.F."/>
        </authorList>
    </citation>
    <scope>NUCLEOTIDE SEQUENCE</scope>
    <source>
        <strain evidence="12">SSS_KF_BRIS2020</strain>
    </source>
</reference>
<feature type="region of interest" description="Disordered" evidence="10">
    <location>
        <begin position="482"/>
        <end position="508"/>
    </location>
</feature>
<keyword evidence="6 9" id="KW-0040">ANK repeat</keyword>
<reference evidence="14" key="1">
    <citation type="journal article" date="2020" name="PLoS Negl. Trop. Dis.">
        <title>High-quality nuclear genome for Sarcoptes scabiei-A critical resource for a neglected parasite.</title>
        <authorList>
            <person name="Korhonen P.K."/>
            <person name="Gasser R.B."/>
            <person name="Ma G."/>
            <person name="Wang T."/>
            <person name="Stroehlein A.J."/>
            <person name="Young N.D."/>
            <person name="Ang C.S."/>
            <person name="Fernando D.D."/>
            <person name="Lu H.C."/>
            <person name="Taylor S."/>
            <person name="Reynolds S.L."/>
            <person name="Mofiz E."/>
            <person name="Najaraj S.H."/>
            <person name="Gowda H."/>
            <person name="Madugundu A."/>
            <person name="Renuse S."/>
            <person name="Holt D."/>
            <person name="Pandey A."/>
            <person name="Papenfuss A.T."/>
            <person name="Fischer K."/>
        </authorList>
    </citation>
    <scope>NUCLEOTIDE SEQUENCE [LARGE SCALE GENOMIC DNA]</scope>
</reference>
<keyword evidence="7" id="KW-0472">Membrane</keyword>
<proteinExistence type="inferred from homology"/>
<keyword evidence="2" id="KW-0268">Exocytosis</keyword>
<feature type="compositionally biased region" description="Pro residues" evidence="10">
    <location>
        <begin position="319"/>
        <end position="329"/>
    </location>
</feature>
<name>A0A834R9M0_SARSC</name>
<accession>A0A834R9M0</accession>
<gene>
    <name evidence="12" type="ORF">SSS_3107</name>
</gene>
<dbReference type="PROSITE" id="PS50088">
    <property type="entry name" value="ANK_REPEAT"/>
    <property type="match status" value="1"/>
</dbReference>
<dbReference type="GO" id="GO:0044231">
    <property type="term" value="C:host cell presynaptic membrane"/>
    <property type="evidence" value="ECO:0007669"/>
    <property type="project" value="UniProtKB-KW"/>
</dbReference>
<feature type="compositionally biased region" description="Low complexity" evidence="10">
    <location>
        <begin position="411"/>
        <end position="420"/>
    </location>
</feature>
<dbReference type="EMBL" id="WVUK01000056">
    <property type="protein sequence ID" value="KAF7492767.1"/>
    <property type="molecule type" value="Genomic_DNA"/>
</dbReference>
<evidence type="ECO:0000313" key="14">
    <source>
        <dbReference type="Proteomes" id="UP000070412"/>
    </source>
</evidence>
<evidence type="ECO:0000256" key="1">
    <source>
        <dbReference type="ARBA" id="ARBA00004175"/>
    </source>
</evidence>
<feature type="region of interest" description="Disordered" evidence="10">
    <location>
        <begin position="393"/>
        <end position="438"/>
    </location>
</feature>
<evidence type="ECO:0000313" key="13">
    <source>
        <dbReference type="EnsemblMetazoa" id="KAF7492767.1"/>
    </source>
</evidence>
<feature type="domain" description="SOWAHA-C winged helix-turn-helix" evidence="11">
    <location>
        <begin position="4"/>
        <end position="79"/>
    </location>
</feature>
<feature type="region of interest" description="Disordered" evidence="10">
    <location>
        <begin position="233"/>
        <end position="270"/>
    </location>
</feature>
<feature type="region of interest" description="Disordered" evidence="10">
    <location>
        <begin position="152"/>
        <end position="182"/>
    </location>
</feature>
<sequence>MEIEFSLEDILEFFRWKNGKVFYTDLVTHFKSALSNPETQANARVLFKNYVNTLATVINENGKKYLILRSKYMKQLFPNHNLLSPSSSSSSTTSSTASLRPSPIKEMLSLTLNDRKNHCYNSNKNDQNLDNNNQLEEHKRIVRKKLDSTFSLNGSLNDSINENDEDSRKNHQNYHQRNHHDSLLNNNLKQFRKYSMNSSNQIIGGHCNNNGIINKESFNDKCNGVDFDPNLDHNQHHKNNHYDSLSTSSSLIQIKRSDSSPPKSSSILPTIHEINVSPRPSQLNFQTNLTMEKNNNIEHRLHNFHKDNNNYNSFMKIPISPPNIPPPRPPPRKKNSFSRSSKPLIETPTTSSQSSLSQLRQSPALASITNLSTTSTIAASVLCNGNRNLHEQRQQCSRNLHQQQPPPPPSSLSSSSISNNIPPPLQPSSLSSSSSSSFSSTIDQIEYNNTVKKEIQELSRTPGRVKEHAQILNKLVLDTMPNTSRPSASSINNRIRNNAHSDTDSGSLHLNDPLKKRWMVVASDCDYEEMVMLLKKDPKLSEFCDTIMGYSALHWAAKFNKPEIIKLIAGTFKADPNLKSFTGQTPLHIAAEFKNEDIMKILVYHYGANKEIRDIYGKKPYDYLRKESNSFIGSIDDTNKTCSNEFNSPNNNCTNDSPNEPDLSTKIESTAEYLKNNLRNKISHQSMLVRNRLRNTRAFKRRKSMNEKSKHSKSSLKS</sequence>
<dbReference type="Gene3D" id="1.25.40.20">
    <property type="entry name" value="Ankyrin repeat-containing domain"/>
    <property type="match status" value="1"/>
</dbReference>
<organism evidence="12">
    <name type="scientific">Sarcoptes scabiei</name>
    <name type="common">Itch mite</name>
    <name type="synonym">Acarus scabiei</name>
    <dbReference type="NCBI Taxonomy" id="52283"/>
    <lineage>
        <taxon>Eukaryota</taxon>
        <taxon>Metazoa</taxon>
        <taxon>Ecdysozoa</taxon>
        <taxon>Arthropoda</taxon>
        <taxon>Chelicerata</taxon>
        <taxon>Arachnida</taxon>
        <taxon>Acari</taxon>
        <taxon>Acariformes</taxon>
        <taxon>Sarcoptiformes</taxon>
        <taxon>Astigmata</taxon>
        <taxon>Psoroptidia</taxon>
        <taxon>Sarcoptoidea</taxon>
        <taxon>Sarcoptidae</taxon>
        <taxon>Sarcoptinae</taxon>
        <taxon>Sarcoptes</taxon>
    </lineage>
</organism>
<dbReference type="InterPro" id="IPR058889">
    <property type="entry name" value="WHD_SOWAHA-C"/>
</dbReference>
<dbReference type="AlphaFoldDB" id="A0A834R9M0"/>
<keyword evidence="3" id="KW-1052">Target cell membrane</keyword>
<dbReference type="PROSITE" id="PS50297">
    <property type="entry name" value="ANK_REP_REGION"/>
    <property type="match status" value="1"/>
</dbReference>
<feature type="region of interest" description="Disordered" evidence="10">
    <location>
        <begin position="304"/>
        <end position="358"/>
    </location>
</feature>
<dbReference type="GO" id="GO:0044218">
    <property type="term" value="C:other organism cell membrane"/>
    <property type="evidence" value="ECO:0007669"/>
    <property type="project" value="UniProtKB-KW"/>
</dbReference>
<dbReference type="Proteomes" id="UP000070412">
    <property type="component" value="Unassembled WGS sequence"/>
</dbReference>
<evidence type="ECO:0000256" key="4">
    <source>
        <dbReference type="ARBA" id="ARBA00022737"/>
    </source>
</evidence>
<dbReference type="Pfam" id="PF25877">
    <property type="entry name" value="WHD_SOWAH"/>
    <property type="match status" value="1"/>
</dbReference>
<feature type="compositionally biased region" description="Low complexity" evidence="10">
    <location>
        <begin position="427"/>
        <end position="438"/>
    </location>
</feature>
<dbReference type="PANTHER" id="PTHR14491">
    <property type="entry name" value="SOSONDOWAH, ISOFORM G"/>
    <property type="match status" value="1"/>
</dbReference>
<dbReference type="InterPro" id="IPR002110">
    <property type="entry name" value="Ankyrin_rpt"/>
</dbReference>
<evidence type="ECO:0000256" key="3">
    <source>
        <dbReference type="ARBA" id="ARBA00022537"/>
    </source>
</evidence>
<dbReference type="OrthoDB" id="6506953at2759"/>
<keyword evidence="14" id="KW-1185">Reference proteome</keyword>
<keyword evidence="4" id="KW-0677">Repeat</keyword>
<feature type="compositionally biased region" description="Low complexity" evidence="10">
    <location>
        <begin position="484"/>
        <end position="498"/>
    </location>
</feature>
<feature type="compositionally biased region" description="Basic residues" evidence="10">
    <location>
        <begin position="694"/>
        <end position="703"/>
    </location>
</feature>
<evidence type="ECO:0000256" key="2">
    <source>
        <dbReference type="ARBA" id="ARBA00022483"/>
    </source>
</evidence>
<evidence type="ECO:0000256" key="10">
    <source>
        <dbReference type="SAM" id="MobiDB-lite"/>
    </source>
</evidence>
<dbReference type="SUPFAM" id="SSF48403">
    <property type="entry name" value="Ankyrin repeat"/>
    <property type="match status" value="1"/>
</dbReference>
<dbReference type="Pfam" id="PF12796">
    <property type="entry name" value="Ank_2"/>
    <property type="match status" value="1"/>
</dbReference>
<feature type="compositionally biased region" description="Polar residues" evidence="10">
    <location>
        <begin position="242"/>
        <end position="252"/>
    </location>
</feature>
<feature type="compositionally biased region" description="Low complexity" evidence="10">
    <location>
        <begin position="337"/>
        <end position="358"/>
    </location>
</feature>
<dbReference type="InterPro" id="IPR036770">
    <property type="entry name" value="Ankyrin_rpt-contain_sf"/>
</dbReference>
<evidence type="ECO:0000256" key="6">
    <source>
        <dbReference type="ARBA" id="ARBA00023043"/>
    </source>
</evidence>
<evidence type="ECO:0000256" key="7">
    <source>
        <dbReference type="ARBA" id="ARBA00023298"/>
    </source>
</evidence>
<keyword evidence="5" id="KW-0528">Neurotoxin</keyword>
<dbReference type="PANTHER" id="PTHR14491:SF7">
    <property type="entry name" value="SOSONDOWAH, ISOFORM G"/>
    <property type="match status" value="1"/>
</dbReference>
<dbReference type="EnsemblMetazoa" id="SSS_3107s_mrna">
    <property type="protein sequence ID" value="KAF7492767.1"/>
    <property type="gene ID" value="SSS_3107"/>
</dbReference>
<comment type="subcellular location">
    <subcellularLocation>
        <location evidence="1">Target cell membrane</location>
    </subcellularLocation>
</comment>
<evidence type="ECO:0000313" key="12">
    <source>
        <dbReference type="EMBL" id="KAF7492767.1"/>
    </source>
</evidence>
<feature type="region of interest" description="Disordered" evidence="10">
    <location>
        <begin position="694"/>
        <end position="718"/>
    </location>
</feature>
<keyword evidence="7" id="KW-1053">Target membrane</keyword>
<feature type="repeat" description="ANK" evidence="9">
    <location>
        <begin position="582"/>
        <end position="615"/>
    </location>
</feature>
<evidence type="ECO:0000256" key="8">
    <source>
        <dbReference type="ARBA" id="ARBA00038122"/>
    </source>
</evidence>
<protein>
    <submittedName>
        <fullName evidence="12">Ankyrin repeat domain-containing protein SOWAHC</fullName>
    </submittedName>
</protein>